<dbReference type="OMA" id="DESVHME"/>
<protein>
    <submittedName>
        <fullName evidence="2">Uncharacterized protein</fullName>
    </submittedName>
</protein>
<feature type="region of interest" description="Disordered" evidence="1">
    <location>
        <begin position="1"/>
        <end position="50"/>
    </location>
</feature>
<comment type="caution">
    <text evidence="2">The sequence shown here is derived from an EMBL/GenBank/DDBJ whole genome shotgun (WGS) entry which is preliminary data.</text>
</comment>
<evidence type="ECO:0000313" key="2">
    <source>
        <dbReference type="EMBL" id="KPA85060.1"/>
    </source>
</evidence>
<accession>A0A0M9G8M7</accession>
<evidence type="ECO:0000313" key="3">
    <source>
        <dbReference type="Proteomes" id="UP000037923"/>
    </source>
</evidence>
<keyword evidence="3" id="KW-1185">Reference proteome</keyword>
<evidence type="ECO:0000256" key="1">
    <source>
        <dbReference type="SAM" id="MobiDB-lite"/>
    </source>
</evidence>
<dbReference type="OrthoDB" id="267651at2759"/>
<gene>
    <name evidence="2" type="ORF">ABB37_01478</name>
</gene>
<dbReference type="VEuPathDB" id="TriTrypDB:LpyrH10_02_4520"/>
<dbReference type="Proteomes" id="UP000037923">
    <property type="component" value="Unassembled WGS sequence"/>
</dbReference>
<dbReference type="AlphaFoldDB" id="A0A0M9G8M7"/>
<organism evidence="2 3">
    <name type="scientific">Leptomonas pyrrhocoris</name>
    <name type="common">Firebug parasite</name>
    <dbReference type="NCBI Taxonomy" id="157538"/>
    <lineage>
        <taxon>Eukaryota</taxon>
        <taxon>Discoba</taxon>
        <taxon>Euglenozoa</taxon>
        <taxon>Kinetoplastea</taxon>
        <taxon>Metakinetoplastina</taxon>
        <taxon>Trypanosomatida</taxon>
        <taxon>Trypanosomatidae</taxon>
        <taxon>Leishmaniinae</taxon>
        <taxon>Leptomonas</taxon>
    </lineage>
</organism>
<sequence length="122" mass="13248">MGRVAKRSRAEAPPSMSQDHPTPSTPPAAKSQPAQKRCITPPKRVESKKFVPELDDLVDTDAASVHSDDSVRVENSQEREDALVAAGGELTGDALREFLQANFVDYIDEKLFDIANLDALGT</sequence>
<dbReference type="EMBL" id="LGTL01000002">
    <property type="protein sequence ID" value="KPA85060.1"/>
    <property type="molecule type" value="Genomic_DNA"/>
</dbReference>
<dbReference type="RefSeq" id="XP_015663499.1">
    <property type="nucleotide sequence ID" value="XM_015797979.1"/>
</dbReference>
<reference evidence="2 3" key="1">
    <citation type="submission" date="2015-07" db="EMBL/GenBank/DDBJ databases">
        <title>High-quality genome of monoxenous trypanosomatid Leptomonas pyrrhocoris.</title>
        <authorList>
            <person name="Flegontov P."/>
            <person name="Butenko A."/>
            <person name="Firsov S."/>
            <person name="Vlcek C."/>
            <person name="Logacheva M.D."/>
            <person name="Field M."/>
            <person name="Filatov D."/>
            <person name="Flegontova O."/>
            <person name="Gerasimov E."/>
            <person name="Jackson A.P."/>
            <person name="Kelly S."/>
            <person name="Opperdoes F."/>
            <person name="O'Reilly A."/>
            <person name="Votypka J."/>
            <person name="Yurchenko V."/>
            <person name="Lukes J."/>
        </authorList>
    </citation>
    <scope>NUCLEOTIDE SEQUENCE [LARGE SCALE GENOMIC DNA]</scope>
    <source>
        <strain evidence="2">H10</strain>
    </source>
</reference>
<dbReference type="EMBL" id="LGTL01000002">
    <property type="protein sequence ID" value="KPA85061.1"/>
    <property type="molecule type" value="Genomic_DNA"/>
</dbReference>
<dbReference type="GeneID" id="26901773"/>
<name>A0A0M9G8M7_LEPPY</name>
<proteinExistence type="predicted"/>
<dbReference type="RefSeq" id="XP_015663500.1">
    <property type="nucleotide sequence ID" value="XM_015797980.1"/>
</dbReference>